<evidence type="ECO:0008006" key="3">
    <source>
        <dbReference type="Google" id="ProtNLM"/>
    </source>
</evidence>
<evidence type="ECO:0000313" key="1">
    <source>
        <dbReference type="EMBL" id="MBZ2127355.1"/>
    </source>
</evidence>
<dbReference type="AlphaFoldDB" id="A0AB35FUW2"/>
<name>A0AB35FUW2_STRGN</name>
<accession>A0AB35FUW2</accession>
<dbReference type="EMBL" id="JAHZQA010000003">
    <property type="protein sequence ID" value="MBZ2127355.1"/>
    <property type="molecule type" value="Genomic_DNA"/>
</dbReference>
<comment type="caution">
    <text evidence="1">The sequence shown here is derived from an EMBL/GenBank/DDBJ whole genome shotgun (WGS) entry which is preliminary data.</text>
</comment>
<proteinExistence type="predicted"/>
<gene>
    <name evidence="1" type="ORF">K1I74_04670</name>
</gene>
<dbReference type="RefSeq" id="WP_185760642.1">
    <property type="nucleotide sequence ID" value="NZ_JAHZQA010000003.1"/>
</dbReference>
<sequence>MAKKKTEEITEEVAEAVSNPRLVTLTKDGVSFTVASQIQVSAFLASGYEVEE</sequence>
<dbReference type="Proteomes" id="UP000826921">
    <property type="component" value="Unassembled WGS sequence"/>
</dbReference>
<protein>
    <recommendedName>
        <fullName evidence="3">Phage protein</fullName>
    </recommendedName>
</protein>
<reference evidence="1" key="1">
    <citation type="submission" date="2021-07" db="EMBL/GenBank/DDBJ databases">
        <title>Occurrence of streptococci in the human mouth that bind to a non-human glycan.</title>
        <authorList>
            <person name="Cross B."/>
            <person name="Thamadilok S."/>
            <person name="Bensing B."/>
            <person name="Sasmal A."/>
            <person name="Khedri Z."/>
            <person name="Deng L."/>
            <person name="Yu H."/>
            <person name="Mehta A."/>
            <person name="Aluvathingal J."/>
            <person name="Nadendla S."/>
            <person name="Vickerman M."/>
            <person name="Chen X."/>
            <person name="Dewhirst F."/>
            <person name="Gill A."/>
            <person name="Lettrichova I."/>
            <person name="Diaz S."/>
            <person name="Gill S."/>
            <person name="Tettelin H."/>
            <person name="Iverson T."/>
            <person name="Sullam P."/>
            <person name="Varki A."/>
            <person name="Ruhl S."/>
        </authorList>
    </citation>
    <scope>NUCLEOTIDE SEQUENCE</scope>
    <source>
        <strain evidence="1">SK9</strain>
    </source>
</reference>
<organism evidence="1 2">
    <name type="scientific">Streptococcus gordonii</name>
    <dbReference type="NCBI Taxonomy" id="1302"/>
    <lineage>
        <taxon>Bacteria</taxon>
        <taxon>Bacillati</taxon>
        <taxon>Bacillota</taxon>
        <taxon>Bacilli</taxon>
        <taxon>Lactobacillales</taxon>
        <taxon>Streptococcaceae</taxon>
        <taxon>Streptococcus</taxon>
    </lineage>
</organism>
<evidence type="ECO:0000313" key="2">
    <source>
        <dbReference type="Proteomes" id="UP000826921"/>
    </source>
</evidence>